<reference evidence="1 2" key="1">
    <citation type="submission" date="2016-11" db="EMBL/GenBank/DDBJ databases">
        <authorList>
            <person name="Kadnikov V."/>
            <person name="Nazina T."/>
        </authorList>
    </citation>
    <scope>NUCLEOTIDE SEQUENCE [LARGE SCALE GENOMIC DNA]</scope>
    <source>
        <strain evidence="1 2">1017</strain>
    </source>
</reference>
<reference evidence="2" key="2">
    <citation type="submission" date="2017-01" db="EMBL/GenBank/DDBJ databases">
        <title>Genome sequencing and annotation of Geobacillus sp. 1017, a Hydrocarbon-Oxidizing Thermophilic Bacterium Isolated from a Heavy Oil Reservoir (China).</title>
        <authorList>
            <person name="Kadnikov V.V."/>
            <person name="Mardanov A.V."/>
            <person name="Poltaraus A.B."/>
            <person name="Sokolova D.S."/>
            <person name="Semenova E.M."/>
            <person name="Ravin N.V."/>
            <person name="Tourova T.P."/>
            <person name="Nazina T.N."/>
        </authorList>
    </citation>
    <scope>NUCLEOTIDE SEQUENCE [LARGE SCALE GENOMIC DNA]</scope>
    <source>
        <strain evidence="2">1017</strain>
    </source>
</reference>
<dbReference type="RefSeq" id="WP_074044065.1">
    <property type="nucleotide sequence ID" value="NZ_MQMG01000033.1"/>
</dbReference>
<sequence>MNKKSTRKVWFITRPERDPRFHQEALLALQKATDDFRLKWAGNREVHKRYEEELANMGIKRNNVSHDGSGGRTWMAMLKTFSYCYVDDDGYIRLTKVGEKLIQGEKVYENTRKQVLTLQYPNAYFLEPGFRPKFDEGFRIRPVLFLIKLANDERLDFYVTKEEITYFAMTAQKDSQLDEIVHKILAFRKAGPREREEMKQDIAAKFDHRERSDKGARDFYEAHSDVAHTFMLISDYTGLVEYIRGKALKGDSSRINEIKQEIAEIEKRYPFNTRYMISLERMAENSGLDVDSYKASRYGNIKPAANSSKLRAKAERILAQFPSIESMSKEEIAGSLQKYLSPRDIEKVIHEIVESKDDFEGINSDFVEAYLNEKDNLVFEDKTGQIFSALGFDVAMRPKAKNGERTEIEIIAGYGGSKFGIIDAKNYAGKFPLSSSLASHMASEYIPNYTGYEGKELTFFGYVTANDFSGERNLEKISDKAKRITGNPISGFLVTARTLLGFLDYCIENDVPLEDRAELFVKAVKNKGYKSLEALLRELKETS</sequence>
<dbReference type="EMBL" id="MQMG01000033">
    <property type="protein sequence ID" value="OKO92089.1"/>
    <property type="molecule type" value="Genomic_DNA"/>
</dbReference>
<dbReference type="Gene3D" id="3.40.91.30">
    <property type="match status" value="1"/>
</dbReference>
<dbReference type="AlphaFoldDB" id="A0A1Q5SVQ9"/>
<dbReference type="Proteomes" id="UP000186030">
    <property type="component" value="Unassembled WGS sequence"/>
</dbReference>
<accession>A0A1Q5SVQ9</accession>
<organism evidence="1 2">
    <name type="scientific">Geobacillus proteiniphilus</name>
    <dbReference type="NCBI Taxonomy" id="860353"/>
    <lineage>
        <taxon>Bacteria</taxon>
        <taxon>Bacillati</taxon>
        <taxon>Bacillota</taxon>
        <taxon>Bacilli</taxon>
        <taxon>Bacillales</taxon>
        <taxon>Anoxybacillaceae</taxon>
        <taxon>Geobacillus</taxon>
    </lineage>
</organism>
<evidence type="ECO:0000313" key="2">
    <source>
        <dbReference type="Proteomes" id="UP000186030"/>
    </source>
</evidence>
<protein>
    <submittedName>
        <fullName evidence="1">Uncharacterized protein</fullName>
    </submittedName>
</protein>
<dbReference type="Pfam" id="PF09491">
    <property type="entry name" value="RE_AlwI"/>
    <property type="match status" value="1"/>
</dbReference>
<evidence type="ECO:0000313" key="1">
    <source>
        <dbReference type="EMBL" id="OKO92089.1"/>
    </source>
</evidence>
<name>A0A1Q5SVQ9_9BACL</name>
<dbReference type="InterPro" id="IPR018573">
    <property type="entry name" value="Restrct_endonuc_II_AlwI"/>
</dbReference>
<proteinExistence type="predicted"/>
<gene>
    <name evidence="1" type="ORF">BRO54_2495</name>
</gene>
<comment type="caution">
    <text evidence="1">The sequence shown here is derived from an EMBL/GenBank/DDBJ whole genome shotgun (WGS) entry which is preliminary data.</text>
</comment>